<evidence type="ECO:0000313" key="2">
    <source>
        <dbReference type="Proteomes" id="UP000037540"/>
    </source>
</evidence>
<dbReference type="OrthoDB" id="7182479at2"/>
<dbReference type="SUPFAM" id="SSF51126">
    <property type="entry name" value="Pectin lyase-like"/>
    <property type="match status" value="1"/>
</dbReference>
<protein>
    <submittedName>
        <fullName evidence="1">Uncharacterized protein</fullName>
    </submittedName>
</protein>
<reference evidence="1 2" key="1">
    <citation type="submission" date="2015-07" db="EMBL/GenBank/DDBJ databases">
        <title>Draft genome sequences of 17 French Clostridium botulinum group III.</title>
        <authorList>
            <person name="Woudstra C."/>
            <person name="Le Marechal C."/>
            <person name="Souillard R."/>
            <person name="Bayon-Auboyer M.-H."/>
            <person name="Dessouter D."/>
            <person name="Fach P."/>
        </authorList>
    </citation>
    <scope>NUCLEOTIDE SEQUENCE [LARGE SCALE GENOMIC DNA]</scope>
    <source>
        <strain evidence="1 2">12LNRI-CD</strain>
        <plasmid evidence="1">p1BKT015925</plasmid>
    </source>
</reference>
<geneLocation type="plasmid" evidence="1">
    <name>p1BKT015925</name>
</geneLocation>
<evidence type="ECO:0000313" key="1">
    <source>
        <dbReference type="EMBL" id="KOA84986.1"/>
    </source>
</evidence>
<dbReference type="RefSeq" id="WP_013720876.1">
    <property type="nucleotide sequence ID" value="NZ_LGVO01000061.1"/>
</dbReference>
<comment type="caution">
    <text evidence="1">The sequence shown here is derived from an EMBL/GenBank/DDBJ whole genome shotgun (WGS) entry which is preliminary data.</text>
</comment>
<name>A0A9Q1UXV0_CLOBO</name>
<dbReference type="EMBL" id="LGVR01000060">
    <property type="protein sequence ID" value="KOA84986.1"/>
    <property type="molecule type" value="Genomic_DNA"/>
</dbReference>
<proteinExistence type="predicted"/>
<dbReference type="InterPro" id="IPR011050">
    <property type="entry name" value="Pectin_lyase_fold/virulence"/>
</dbReference>
<keyword evidence="1" id="KW-0614">Plasmid</keyword>
<sequence length="318" mass="36461">MEYFINANKKEYDDADGSVNKPYKSLNDLLNNIDCKKDCEIFLSSGTYEVDETILSKGENCTITIKGKDDKTTLIQTSGWFSNSCGGNSSFTLNIFNLIYNIKTDLTQSNLNYIYCNLNFYNVVFDSIPNNAHSVFLPDNSIINFYNCTKTQESTKFLRCTDGKINLYNCYGCFTSGYGTEQSQWDAKNNLIVKQTNLNDKFNIIDNNLNSTYGVYSGLYKWAKKQFMLEQNNQLYTIKSEFYNNSRSQYKPITEVTVNNITDKDFKKYGFDDIGDIMKTIAKENMIMERDDDLGSGIQFSISLNNAIKIIDDIYFGE</sequence>
<dbReference type="Proteomes" id="UP000037540">
    <property type="component" value="Unassembled WGS sequence"/>
</dbReference>
<organism evidence="1 2">
    <name type="scientific">Clostridium botulinum</name>
    <dbReference type="NCBI Taxonomy" id="1491"/>
    <lineage>
        <taxon>Bacteria</taxon>
        <taxon>Bacillati</taxon>
        <taxon>Bacillota</taxon>
        <taxon>Clostridia</taxon>
        <taxon>Eubacteriales</taxon>
        <taxon>Clostridiaceae</taxon>
        <taxon>Clostridium</taxon>
    </lineage>
</organism>
<gene>
    <name evidence="1" type="ORF">ADU74_09960</name>
</gene>
<dbReference type="AlphaFoldDB" id="A0A9Q1UXV0"/>
<accession>A0A9Q1UXV0</accession>